<evidence type="ECO:0000313" key="2">
    <source>
        <dbReference type="EMBL" id="OAP06420.1"/>
    </source>
</evidence>
<accession>A0A178VJ34</accession>
<feature type="region of interest" description="Disordered" evidence="1">
    <location>
        <begin position="1"/>
        <end position="115"/>
    </location>
</feature>
<dbReference type="AlphaFoldDB" id="A0A178VJ34"/>
<dbReference type="EMBL" id="LUHQ01000003">
    <property type="protein sequence ID" value="OAP06420.1"/>
    <property type="molecule type" value="Genomic_DNA"/>
</dbReference>
<protein>
    <submittedName>
        <fullName evidence="2">Uncharacterized protein</fullName>
    </submittedName>
</protein>
<evidence type="ECO:0000313" key="3">
    <source>
        <dbReference type="Proteomes" id="UP000078284"/>
    </source>
</evidence>
<proteinExistence type="predicted"/>
<reference evidence="3" key="1">
    <citation type="journal article" date="2016" name="Proc. Natl. Acad. Sci. U.S.A.">
        <title>Chromosome-level assembly of Arabidopsis thaliana Ler reveals the extent of translocation and inversion polymorphisms.</title>
        <authorList>
            <person name="Zapata L."/>
            <person name="Ding J."/>
            <person name="Willing E.M."/>
            <person name="Hartwig B."/>
            <person name="Bezdan D."/>
            <person name="Jiao W.B."/>
            <person name="Patel V."/>
            <person name="Velikkakam James G."/>
            <person name="Koornneef M."/>
            <person name="Ossowski S."/>
            <person name="Schneeberger K."/>
        </authorList>
    </citation>
    <scope>NUCLEOTIDE SEQUENCE [LARGE SCALE GENOMIC DNA]</scope>
    <source>
        <strain evidence="3">cv. Landsberg erecta</strain>
    </source>
</reference>
<dbReference type="Proteomes" id="UP000078284">
    <property type="component" value="Chromosome 3"/>
</dbReference>
<name>A0A178VJ34_ARATH</name>
<sequence>MPMEYYEEDEGIHFDPTTQNTEKKIGCGKYSKRNITGENNDGIDRGNGRQQEQQVEERRCSRQRKRVDHQYEASSSSEQQPIKSKKSKKDHHDEASTSSSEQQPINIEILSESLF</sequence>
<comment type="caution">
    <text evidence="2">The sequence shown here is derived from an EMBL/GenBank/DDBJ whole genome shotgun (WGS) entry which is preliminary data.</text>
</comment>
<evidence type="ECO:0000256" key="1">
    <source>
        <dbReference type="SAM" id="MobiDB-lite"/>
    </source>
</evidence>
<feature type="compositionally biased region" description="Acidic residues" evidence="1">
    <location>
        <begin position="1"/>
        <end position="10"/>
    </location>
</feature>
<gene>
    <name evidence="2" type="ordered locus">AXX17_At3g40380</name>
</gene>
<feature type="compositionally biased region" description="Low complexity" evidence="1">
    <location>
        <begin position="73"/>
        <end position="82"/>
    </location>
</feature>
<organism evidence="2 3">
    <name type="scientific">Arabidopsis thaliana</name>
    <name type="common">Mouse-ear cress</name>
    <dbReference type="NCBI Taxonomy" id="3702"/>
    <lineage>
        <taxon>Eukaryota</taxon>
        <taxon>Viridiplantae</taxon>
        <taxon>Streptophyta</taxon>
        <taxon>Embryophyta</taxon>
        <taxon>Tracheophyta</taxon>
        <taxon>Spermatophyta</taxon>
        <taxon>Magnoliopsida</taxon>
        <taxon>eudicotyledons</taxon>
        <taxon>Gunneridae</taxon>
        <taxon>Pentapetalae</taxon>
        <taxon>rosids</taxon>
        <taxon>malvids</taxon>
        <taxon>Brassicales</taxon>
        <taxon>Brassicaceae</taxon>
        <taxon>Camelineae</taxon>
        <taxon>Arabidopsis</taxon>
    </lineage>
</organism>